<evidence type="ECO:0000313" key="1">
    <source>
        <dbReference type="EMBL" id="MFC4242962.1"/>
    </source>
</evidence>
<evidence type="ECO:0000313" key="2">
    <source>
        <dbReference type="Proteomes" id="UP001595900"/>
    </source>
</evidence>
<dbReference type="Pfam" id="PF13384">
    <property type="entry name" value="HTH_23"/>
    <property type="match status" value="1"/>
</dbReference>
<dbReference type="EMBL" id="JBHSCN010000004">
    <property type="protein sequence ID" value="MFC4242962.1"/>
    <property type="molecule type" value="Genomic_DNA"/>
</dbReference>
<dbReference type="Gene3D" id="1.10.10.60">
    <property type="entry name" value="Homeodomain-like"/>
    <property type="match status" value="2"/>
</dbReference>
<gene>
    <name evidence="1" type="ORF">ACFOYW_06230</name>
</gene>
<accession>A0ABV8Q3G2</accession>
<comment type="caution">
    <text evidence="1">The sequence shown here is derived from an EMBL/GenBank/DDBJ whole genome shotgun (WGS) entry which is preliminary data.</text>
</comment>
<protein>
    <submittedName>
        <fullName evidence="1">Helix-turn-helix domain-containing protein</fullName>
    </submittedName>
</protein>
<keyword evidence="2" id="KW-1185">Reference proteome</keyword>
<name>A0ABV8Q3G2_9MICO</name>
<reference evidence="2" key="1">
    <citation type="journal article" date="2019" name="Int. J. Syst. Evol. Microbiol.">
        <title>The Global Catalogue of Microorganisms (GCM) 10K type strain sequencing project: providing services to taxonomists for standard genome sequencing and annotation.</title>
        <authorList>
            <consortium name="The Broad Institute Genomics Platform"/>
            <consortium name="The Broad Institute Genome Sequencing Center for Infectious Disease"/>
            <person name="Wu L."/>
            <person name="Ma J."/>
        </authorList>
    </citation>
    <scope>NUCLEOTIDE SEQUENCE [LARGE SCALE GENOMIC DNA]</scope>
    <source>
        <strain evidence="2">CGMCC 1.10363</strain>
    </source>
</reference>
<organism evidence="1 2">
    <name type="scientific">Gryllotalpicola reticulitermitis</name>
    <dbReference type="NCBI Taxonomy" id="1184153"/>
    <lineage>
        <taxon>Bacteria</taxon>
        <taxon>Bacillati</taxon>
        <taxon>Actinomycetota</taxon>
        <taxon>Actinomycetes</taxon>
        <taxon>Micrococcales</taxon>
        <taxon>Microbacteriaceae</taxon>
        <taxon>Gryllotalpicola</taxon>
    </lineage>
</organism>
<dbReference type="Proteomes" id="UP001595900">
    <property type="component" value="Unassembled WGS sequence"/>
</dbReference>
<proteinExistence type="predicted"/>
<dbReference type="RefSeq" id="WP_390227926.1">
    <property type="nucleotide sequence ID" value="NZ_JBHSCN010000004.1"/>
</dbReference>
<sequence length="136" mass="15082">MRSYCKKARQTAELIALLDRLLANAAEPARERLHLNRHTINAELIAKIVSEYAAGGVSTYELARRHRLRRNTVRDILRRNGVSVGPSRTARFTADDKAEIARRRADGATVAQLASRYGVSLITIRRAVASSSAEVD</sequence>